<name>A0ACD2ZXP6_9AGAR</name>
<organism evidence="1 2">
    <name type="scientific">Pluteus cervinus</name>
    <dbReference type="NCBI Taxonomy" id="181527"/>
    <lineage>
        <taxon>Eukaryota</taxon>
        <taxon>Fungi</taxon>
        <taxon>Dikarya</taxon>
        <taxon>Basidiomycota</taxon>
        <taxon>Agaricomycotina</taxon>
        <taxon>Agaricomycetes</taxon>
        <taxon>Agaricomycetidae</taxon>
        <taxon>Agaricales</taxon>
        <taxon>Pluteineae</taxon>
        <taxon>Pluteaceae</taxon>
        <taxon>Pluteus</taxon>
    </lineage>
</organism>
<gene>
    <name evidence="1" type="ORF">BDN72DRAFT_906999</name>
</gene>
<proteinExistence type="predicted"/>
<accession>A0ACD2ZXP6</accession>
<evidence type="ECO:0000313" key="1">
    <source>
        <dbReference type="EMBL" id="TFK58180.1"/>
    </source>
</evidence>
<dbReference type="Proteomes" id="UP000308600">
    <property type="component" value="Unassembled WGS sequence"/>
</dbReference>
<reference evidence="1 2" key="1">
    <citation type="journal article" date="2019" name="Nat. Ecol. Evol.">
        <title>Megaphylogeny resolves global patterns of mushroom evolution.</title>
        <authorList>
            <person name="Varga T."/>
            <person name="Krizsan K."/>
            <person name="Foldi C."/>
            <person name="Dima B."/>
            <person name="Sanchez-Garcia M."/>
            <person name="Sanchez-Ramirez S."/>
            <person name="Szollosi G.J."/>
            <person name="Szarkandi J.G."/>
            <person name="Papp V."/>
            <person name="Albert L."/>
            <person name="Andreopoulos W."/>
            <person name="Angelini C."/>
            <person name="Antonin V."/>
            <person name="Barry K.W."/>
            <person name="Bougher N.L."/>
            <person name="Buchanan P."/>
            <person name="Buyck B."/>
            <person name="Bense V."/>
            <person name="Catcheside P."/>
            <person name="Chovatia M."/>
            <person name="Cooper J."/>
            <person name="Damon W."/>
            <person name="Desjardin D."/>
            <person name="Finy P."/>
            <person name="Geml J."/>
            <person name="Haridas S."/>
            <person name="Hughes K."/>
            <person name="Justo A."/>
            <person name="Karasinski D."/>
            <person name="Kautmanova I."/>
            <person name="Kiss B."/>
            <person name="Kocsube S."/>
            <person name="Kotiranta H."/>
            <person name="LaButti K.M."/>
            <person name="Lechner B.E."/>
            <person name="Liimatainen K."/>
            <person name="Lipzen A."/>
            <person name="Lukacs Z."/>
            <person name="Mihaltcheva S."/>
            <person name="Morgado L.N."/>
            <person name="Niskanen T."/>
            <person name="Noordeloos M.E."/>
            <person name="Ohm R.A."/>
            <person name="Ortiz-Santana B."/>
            <person name="Ovrebo C."/>
            <person name="Racz N."/>
            <person name="Riley R."/>
            <person name="Savchenko A."/>
            <person name="Shiryaev A."/>
            <person name="Soop K."/>
            <person name="Spirin V."/>
            <person name="Szebenyi C."/>
            <person name="Tomsovsky M."/>
            <person name="Tulloss R.E."/>
            <person name="Uehling J."/>
            <person name="Grigoriev I.V."/>
            <person name="Vagvolgyi C."/>
            <person name="Papp T."/>
            <person name="Martin F.M."/>
            <person name="Miettinen O."/>
            <person name="Hibbett D.S."/>
            <person name="Nagy L.G."/>
        </authorList>
    </citation>
    <scope>NUCLEOTIDE SEQUENCE [LARGE SCALE GENOMIC DNA]</scope>
    <source>
        <strain evidence="1 2">NL-1719</strain>
    </source>
</reference>
<keyword evidence="2" id="KW-1185">Reference proteome</keyword>
<protein>
    <submittedName>
        <fullName evidence="1">Uncharacterized protein</fullName>
    </submittedName>
</protein>
<dbReference type="EMBL" id="ML209569">
    <property type="protein sequence ID" value="TFK58180.1"/>
    <property type="molecule type" value="Genomic_DNA"/>
</dbReference>
<evidence type="ECO:0000313" key="2">
    <source>
        <dbReference type="Proteomes" id="UP000308600"/>
    </source>
</evidence>
<sequence>MPYSKGARHSPDGNAFSACSTVAAIELPPALNRSEHFLNDQIGINLKVEVIAHDSQAQRALDENQITWGVQWELAPSVTLGAWRWVDVMKKLHLFRACFALGLLNSIPAIKLVVHNIEFIDKEYANNFDPNAGRKAEAEEILTDGCSFMNTAMAMEIRRVMIYTCIPTTVQGCIAGSIINLWFNGIPHGLLTNLLENGLREEAQPLMEWDQPNVMIHLWQAINKLGGVTTSRGQRLAANLGRALGLTARAWGHDRIELVDSAQDTSPIKATPAPSTTNRNPYTSGKFFYLISL</sequence>